<evidence type="ECO:0000259" key="3">
    <source>
        <dbReference type="PROSITE" id="PS50192"/>
    </source>
</evidence>
<name>A0A9N9SGR9_PHACE</name>
<organism evidence="4 5">
    <name type="scientific">Phaedon cochleariae</name>
    <name type="common">Mustard beetle</name>
    <dbReference type="NCBI Taxonomy" id="80249"/>
    <lineage>
        <taxon>Eukaryota</taxon>
        <taxon>Metazoa</taxon>
        <taxon>Ecdysozoa</taxon>
        <taxon>Arthropoda</taxon>
        <taxon>Hexapoda</taxon>
        <taxon>Insecta</taxon>
        <taxon>Pterygota</taxon>
        <taxon>Neoptera</taxon>
        <taxon>Endopterygota</taxon>
        <taxon>Coleoptera</taxon>
        <taxon>Polyphaga</taxon>
        <taxon>Cucujiformia</taxon>
        <taxon>Chrysomeloidea</taxon>
        <taxon>Chrysomelidae</taxon>
        <taxon>Chrysomelinae</taxon>
        <taxon>Chrysomelini</taxon>
        <taxon>Phaedon</taxon>
    </lineage>
</organism>
<dbReference type="InterPro" id="IPR000727">
    <property type="entry name" value="T_SNARE_dom"/>
</dbReference>
<sequence>MNSIEKVNEIMANFLGIEKKRRVKRFWQAALTFAAPYILEPLGKEFSKFLFGNNMDNERLDAYGQEIAGLRNSQQDLANQLQYQRTMFLIDSEKKGNQINYLKRCQDGIKNDLKMLESSVSLDSAEKDRKIKELNEMLANTDYKLGEQQQKLTKVESDVEDIKVKVIAINDDLKKLREDVTVNRGNIKAVEIETKLNSLSINFNFLLTRFETEQKTLLDVIKNANRGFLDPYIVTPVNLIEMMRNVESMLPEQTRFPFHPDFMNAASLYTIIEPTVYLHKNKIMFILRMPLVHASTFEVYKMTSVPMFVSEDKFVFILPNKDYLFINDHHDPFLEYVLTSASDFREFCREVGKNKFICEQIQQTSGLSSNLRCEVQLFLNRKGLSSNCDTRVVKLEKTLFFQLQKYGHWIYLAPKSETVVLSCGNKRQNEVIKGAGILYISNNCTARTSDLVLKSIIGSKPRLVTKVYMPETAVQIDQSLIESYDETAPSNHKQVMLQSDRTELESISTNINDIGNTAKKSSVNYTLAIIVVVIIVAVTLLMIVYRKKICRWSGHEEIKHSDNFIPNNLTEEKMINVKLTEIDAE</sequence>
<keyword evidence="1" id="KW-0175">Coiled coil</keyword>
<reference evidence="4" key="1">
    <citation type="submission" date="2022-01" db="EMBL/GenBank/DDBJ databases">
        <authorList>
            <person name="King R."/>
        </authorList>
    </citation>
    <scope>NUCLEOTIDE SEQUENCE</scope>
</reference>
<accession>A0A9N9SGR9</accession>
<gene>
    <name evidence="4" type="ORF">PHAECO_LOCUS7096</name>
</gene>
<evidence type="ECO:0000256" key="2">
    <source>
        <dbReference type="SAM" id="Phobius"/>
    </source>
</evidence>
<keyword evidence="2" id="KW-0812">Transmembrane</keyword>
<feature type="transmembrane region" description="Helical" evidence="2">
    <location>
        <begin position="525"/>
        <end position="545"/>
    </location>
</feature>
<evidence type="ECO:0000313" key="5">
    <source>
        <dbReference type="Proteomes" id="UP001153737"/>
    </source>
</evidence>
<evidence type="ECO:0000256" key="1">
    <source>
        <dbReference type="SAM" id="Coils"/>
    </source>
</evidence>
<keyword evidence="5" id="KW-1185">Reference proteome</keyword>
<dbReference type="PROSITE" id="PS50192">
    <property type="entry name" value="T_SNARE"/>
    <property type="match status" value="1"/>
</dbReference>
<proteinExistence type="predicted"/>
<dbReference type="OrthoDB" id="7756649at2759"/>
<evidence type="ECO:0000313" key="4">
    <source>
        <dbReference type="EMBL" id="CAG9819668.1"/>
    </source>
</evidence>
<dbReference type="AlphaFoldDB" id="A0A9N9SGR9"/>
<reference evidence="4" key="2">
    <citation type="submission" date="2022-10" db="EMBL/GenBank/DDBJ databases">
        <authorList>
            <consortium name="ENA_rothamsted_submissions"/>
            <consortium name="culmorum"/>
            <person name="King R."/>
        </authorList>
    </citation>
    <scope>NUCLEOTIDE SEQUENCE</scope>
</reference>
<dbReference type="EMBL" id="OU896709">
    <property type="protein sequence ID" value="CAG9819668.1"/>
    <property type="molecule type" value="Genomic_DNA"/>
</dbReference>
<feature type="domain" description="T-SNARE coiled-coil homology" evidence="3">
    <location>
        <begin position="128"/>
        <end position="176"/>
    </location>
</feature>
<dbReference type="Pfam" id="PF12259">
    <property type="entry name" value="Baculo_F"/>
    <property type="match status" value="1"/>
</dbReference>
<keyword evidence="2" id="KW-1133">Transmembrane helix</keyword>
<feature type="coiled-coil region" evidence="1">
    <location>
        <begin position="145"/>
        <end position="179"/>
    </location>
</feature>
<protein>
    <recommendedName>
        <fullName evidence="3">t-SNARE coiled-coil homology domain-containing protein</fullName>
    </recommendedName>
</protein>
<dbReference type="Proteomes" id="UP001153737">
    <property type="component" value="Chromosome 3"/>
</dbReference>
<dbReference type="InterPro" id="IPR022048">
    <property type="entry name" value="Envelope_fusion-like"/>
</dbReference>
<keyword evidence="2" id="KW-0472">Membrane</keyword>